<dbReference type="Proteomes" id="UP000030108">
    <property type="component" value="Unassembled WGS sequence"/>
</dbReference>
<gene>
    <name evidence="2" type="ORF">RSOL_176730</name>
</gene>
<comment type="caution">
    <text evidence="2">The sequence shown here is derived from an EMBL/GenBank/DDBJ whole genome shotgun (WGS) entry which is preliminary data.</text>
</comment>
<evidence type="ECO:0000313" key="3">
    <source>
        <dbReference type="Proteomes" id="UP000030108"/>
    </source>
</evidence>
<organism evidence="2 3">
    <name type="scientific">Rhizoctonia solani AG-3 Rhs1AP</name>
    <dbReference type="NCBI Taxonomy" id="1086054"/>
    <lineage>
        <taxon>Eukaryota</taxon>
        <taxon>Fungi</taxon>
        <taxon>Dikarya</taxon>
        <taxon>Basidiomycota</taxon>
        <taxon>Agaricomycotina</taxon>
        <taxon>Agaricomycetes</taxon>
        <taxon>Cantharellales</taxon>
        <taxon>Ceratobasidiaceae</taxon>
        <taxon>Rhizoctonia</taxon>
    </lineage>
</organism>
<evidence type="ECO:0000313" key="2">
    <source>
        <dbReference type="EMBL" id="EUC56410.1"/>
    </source>
</evidence>
<name>X8J336_9AGAM</name>
<accession>X8J336</accession>
<feature type="compositionally biased region" description="Low complexity" evidence="1">
    <location>
        <begin position="129"/>
        <end position="147"/>
    </location>
</feature>
<feature type="region of interest" description="Disordered" evidence="1">
    <location>
        <begin position="89"/>
        <end position="112"/>
    </location>
</feature>
<dbReference type="AlphaFoldDB" id="X8J336"/>
<protein>
    <submittedName>
        <fullName evidence="2">Uncharacterized protein</fullName>
    </submittedName>
</protein>
<reference evidence="3" key="1">
    <citation type="journal article" date="2014" name="Genome Announc.">
        <title>Draft genome sequence of the plant-pathogenic soil fungus Rhizoctonia solani anastomosis group 3 strain Rhs1AP.</title>
        <authorList>
            <person name="Cubeta M.A."/>
            <person name="Thomas E."/>
            <person name="Dean R.A."/>
            <person name="Jabaji S."/>
            <person name="Neate S.M."/>
            <person name="Tavantzis S."/>
            <person name="Toda T."/>
            <person name="Vilgalys R."/>
            <person name="Bharathan N."/>
            <person name="Fedorova-Abrams N."/>
            <person name="Pakala S.B."/>
            <person name="Pakala S.M."/>
            <person name="Zafar N."/>
            <person name="Joardar V."/>
            <person name="Losada L."/>
            <person name="Nierman W.C."/>
        </authorList>
    </citation>
    <scope>NUCLEOTIDE SEQUENCE [LARGE SCALE GENOMIC DNA]</scope>
    <source>
        <strain evidence="3">AG-3</strain>
    </source>
</reference>
<feature type="region of interest" description="Disordered" evidence="1">
    <location>
        <begin position="124"/>
        <end position="211"/>
    </location>
</feature>
<dbReference type="EMBL" id="JATN01000322">
    <property type="protein sequence ID" value="EUC56410.1"/>
    <property type="molecule type" value="Genomic_DNA"/>
</dbReference>
<evidence type="ECO:0000256" key="1">
    <source>
        <dbReference type="SAM" id="MobiDB-lite"/>
    </source>
</evidence>
<proteinExistence type="predicted"/>
<feature type="non-terminal residue" evidence="2">
    <location>
        <position position="282"/>
    </location>
</feature>
<sequence>MDAGLRDDIPCWLEISNAICDLMTRVGMDYDNSWMQQDKSKLGTLYSLILKEAPELGIFQNGWATKWLVQNKFNNHRYYSGKHRKRHYSSVKAEDNEQGRCAAPAPPAETAAQRLASLAAPAMTTTWQPTPRSPSSRPLPAPELASAHQSLPPSPARDQPQELLQDLPQGAPLTPVPDDQPYPSTGSASSSRPRKPCSRPSRSNPGTLGTRYNLRVRAAAVTDAEAQTAASIERHNHKAAAGRKSQKVWSSKEEWQDNPRRLLLLMRPLSTRAIVFRLFSFE</sequence>